<feature type="compositionally biased region" description="Low complexity" evidence="5">
    <location>
        <begin position="69"/>
        <end position="79"/>
    </location>
</feature>
<keyword evidence="9" id="KW-1185">Reference proteome</keyword>
<reference evidence="8" key="2">
    <citation type="submission" date="2025-08" db="UniProtKB">
        <authorList>
            <consortium name="Ensembl"/>
        </authorList>
    </citation>
    <scope>IDENTIFICATION</scope>
    <source>
        <strain evidence="8">breed Abyssinian</strain>
    </source>
</reference>
<reference evidence="8 9" key="1">
    <citation type="submission" date="2021-02" db="EMBL/GenBank/DDBJ databases">
        <title>Safari Cat Assemblies.</title>
        <authorList>
            <person name="Bredemeyer K.R."/>
            <person name="Murphy W.J."/>
        </authorList>
    </citation>
    <scope>NUCLEOTIDE SEQUENCE [LARGE SCALE GENOMIC DNA]</scope>
</reference>
<feature type="domain" description="Amino acid transporter transmembrane" evidence="7">
    <location>
        <begin position="160"/>
        <end position="574"/>
    </location>
</feature>
<evidence type="ECO:0000259" key="7">
    <source>
        <dbReference type="Pfam" id="PF01490"/>
    </source>
</evidence>
<feature type="region of interest" description="Disordered" evidence="5">
    <location>
        <begin position="17"/>
        <end position="106"/>
    </location>
</feature>
<feature type="transmembrane region" description="Helical" evidence="6">
    <location>
        <begin position="407"/>
        <end position="428"/>
    </location>
</feature>
<feature type="transmembrane region" description="Helical" evidence="6">
    <location>
        <begin position="375"/>
        <end position="395"/>
    </location>
</feature>
<feature type="transmembrane region" description="Helical" evidence="6">
    <location>
        <begin position="311"/>
        <end position="328"/>
    </location>
</feature>
<gene>
    <name evidence="8" type="primary">SLC36A4</name>
</gene>
<dbReference type="Proteomes" id="UP000823872">
    <property type="component" value="Chromosome D1"/>
</dbReference>
<comment type="subcellular location">
    <subcellularLocation>
        <location evidence="1">Membrane</location>
        <topology evidence="1">Multi-pass membrane protein</topology>
    </subcellularLocation>
</comment>
<feature type="compositionally biased region" description="Low complexity" evidence="5">
    <location>
        <begin position="32"/>
        <end position="44"/>
    </location>
</feature>
<evidence type="ECO:0000313" key="9">
    <source>
        <dbReference type="Proteomes" id="UP000823872"/>
    </source>
</evidence>
<dbReference type="GeneTree" id="ENSGT00940000160117"/>
<dbReference type="InterPro" id="IPR013057">
    <property type="entry name" value="AA_transpt_TM"/>
</dbReference>
<dbReference type="Ensembl" id="ENSFCTT00005052874.1">
    <property type="protein sequence ID" value="ENSFCTP00005038818.1"/>
    <property type="gene ID" value="ENSFCTG00005018360.1"/>
</dbReference>
<dbReference type="PANTHER" id="PTHR22950">
    <property type="entry name" value="AMINO ACID TRANSPORTER"/>
    <property type="match status" value="1"/>
</dbReference>
<keyword evidence="2 6" id="KW-0812">Transmembrane</keyword>
<feature type="compositionally biased region" description="Basic and acidic residues" evidence="5">
    <location>
        <begin position="93"/>
        <end position="105"/>
    </location>
</feature>
<name>A0ABI7YVA1_FELCA</name>
<feature type="transmembrane region" description="Helical" evidence="6">
    <location>
        <begin position="192"/>
        <end position="213"/>
    </location>
</feature>
<feature type="transmembrane region" description="Helical" evidence="6">
    <location>
        <begin position="517"/>
        <end position="537"/>
    </location>
</feature>
<feature type="transmembrane region" description="Helical" evidence="6">
    <location>
        <begin position="335"/>
        <end position="355"/>
    </location>
</feature>
<feature type="transmembrane region" description="Helical" evidence="6">
    <location>
        <begin position="549"/>
        <end position="572"/>
    </location>
</feature>
<evidence type="ECO:0000256" key="4">
    <source>
        <dbReference type="ARBA" id="ARBA00023136"/>
    </source>
</evidence>
<keyword evidence="3 6" id="KW-1133">Transmembrane helix</keyword>
<feature type="transmembrane region" description="Helical" evidence="6">
    <location>
        <begin position="494"/>
        <end position="511"/>
    </location>
</feature>
<organism evidence="8 9">
    <name type="scientific">Felis catus</name>
    <name type="common">Cat</name>
    <name type="synonym">Felis silvestris catus</name>
    <dbReference type="NCBI Taxonomy" id="9685"/>
    <lineage>
        <taxon>Eukaryota</taxon>
        <taxon>Metazoa</taxon>
        <taxon>Chordata</taxon>
        <taxon>Craniata</taxon>
        <taxon>Vertebrata</taxon>
        <taxon>Euteleostomi</taxon>
        <taxon>Mammalia</taxon>
        <taxon>Eutheria</taxon>
        <taxon>Laurasiatheria</taxon>
        <taxon>Carnivora</taxon>
        <taxon>Feliformia</taxon>
        <taxon>Felidae</taxon>
        <taxon>Felinae</taxon>
        <taxon>Felis</taxon>
    </lineage>
</organism>
<dbReference type="PANTHER" id="PTHR22950:SF190">
    <property type="entry name" value="NEUTRAL AMINO ACID UNIPORTER 4"/>
    <property type="match status" value="1"/>
</dbReference>
<evidence type="ECO:0000256" key="1">
    <source>
        <dbReference type="ARBA" id="ARBA00004141"/>
    </source>
</evidence>
<feature type="transmembrane region" description="Helical" evidence="6">
    <location>
        <begin position="256"/>
        <end position="277"/>
    </location>
</feature>
<protein>
    <submittedName>
        <fullName evidence="8">Solute carrier family 36 member 4</fullName>
    </submittedName>
</protein>
<evidence type="ECO:0000256" key="2">
    <source>
        <dbReference type="ARBA" id="ARBA00022692"/>
    </source>
</evidence>
<proteinExistence type="predicted"/>
<evidence type="ECO:0000256" key="5">
    <source>
        <dbReference type="SAM" id="MobiDB-lite"/>
    </source>
</evidence>
<evidence type="ECO:0000313" key="8">
    <source>
        <dbReference type="Ensembl" id="ENSFCTP00005038818.1"/>
    </source>
</evidence>
<evidence type="ECO:0000256" key="3">
    <source>
        <dbReference type="ARBA" id="ARBA00022989"/>
    </source>
</evidence>
<accession>A0ABI7YVA1</accession>
<evidence type="ECO:0000256" key="6">
    <source>
        <dbReference type="SAM" id="Phobius"/>
    </source>
</evidence>
<sequence>MPVTSKPPLVSRYTALFRPVSAPSRPPPPAPLARSAGRAPGRPLAHQHRGGPGSVTAHAPRRAGGVLGAGRRALGVGRARPGRPPPVSGHAAAGERRPGDPREMEAAAPAAAEAAGREELDMDVMRPLINEQNFDGTSDEEHEQELLPVQKHYQLDDQEGISFVQTLMHLLKGNIGTGLLGLPLAIKNAGIVLGPISLVFIGIISVHCMHILVRCSHFLCQRFKKSTLGYSDTVSFAMEVSPWSCLQKQAAWGRSVVDFFLVITQLGFCSVYIVFLAENVKQVHEGFLESKVLLLNSTNSSNPCERRSIDLRIYMLCFLPFIILLVFIRELKNLFVLSFLANLSMAVSLVIIYQYVVRNMPNPHNLPIVAGWKKYPLFFGTAVFAFEGIGVVLPLENQMKESKRFPQALNIGMGIVTTLYVTLATLGYMCFRDEIKGSITLNLPQDVWLYQSVKILYSFGIFVTYSIQFYVPAEIIIPVITSKFHAKWKQICEFAVRSLLVSITCAGAILIPRLDIVISFVGAVSSSTLALILPPLVEILTFSKEHYNIWMILKNISIAFTGVVGFFLGTYVTVEEIIYPTPKARAGTPQSPPLNLNSTCFMSGLK</sequence>
<reference evidence="8" key="3">
    <citation type="submission" date="2025-09" db="UniProtKB">
        <authorList>
            <consortium name="Ensembl"/>
        </authorList>
    </citation>
    <scope>IDENTIFICATION</scope>
    <source>
        <strain evidence="8">breed Abyssinian</strain>
    </source>
</reference>
<dbReference type="Pfam" id="PF01490">
    <property type="entry name" value="Aa_trans"/>
    <property type="match status" value="1"/>
</dbReference>
<feature type="transmembrane region" description="Helical" evidence="6">
    <location>
        <begin position="448"/>
        <end position="473"/>
    </location>
</feature>
<keyword evidence="4 6" id="KW-0472">Membrane</keyword>